<dbReference type="Proteomes" id="UP000299102">
    <property type="component" value="Unassembled WGS sequence"/>
</dbReference>
<evidence type="ECO:0000313" key="2">
    <source>
        <dbReference type="Proteomes" id="UP000299102"/>
    </source>
</evidence>
<reference evidence="1 2" key="1">
    <citation type="journal article" date="2019" name="Commun. Biol.">
        <title>The bagworm genome reveals a unique fibroin gene that provides high tensile strength.</title>
        <authorList>
            <person name="Kono N."/>
            <person name="Nakamura H."/>
            <person name="Ohtoshi R."/>
            <person name="Tomita M."/>
            <person name="Numata K."/>
            <person name="Arakawa K."/>
        </authorList>
    </citation>
    <scope>NUCLEOTIDE SEQUENCE [LARGE SCALE GENOMIC DNA]</scope>
</reference>
<keyword evidence="2" id="KW-1185">Reference proteome</keyword>
<sequence length="136" mass="15168">MLFVVREIRPVYKSRHLSLDTVRIMDDRFFFSFNFGTIDRAIWTQSTKIACRTSAVAAALCSPAAVPYSVASGRRLEKWDVPLGLGVVLPEKITEQRGRPRGSVTAGEMINLLAPIPWRNNIGTTLQPTFMRTVSG</sequence>
<dbReference type="AlphaFoldDB" id="A0A4C1XZ15"/>
<evidence type="ECO:0000313" key="1">
    <source>
        <dbReference type="EMBL" id="GBP67802.1"/>
    </source>
</evidence>
<protein>
    <submittedName>
        <fullName evidence="1">Uncharacterized protein</fullName>
    </submittedName>
</protein>
<name>A0A4C1XZ15_EUMVA</name>
<comment type="caution">
    <text evidence="1">The sequence shown here is derived from an EMBL/GenBank/DDBJ whole genome shotgun (WGS) entry which is preliminary data.</text>
</comment>
<dbReference type="EMBL" id="BGZK01000992">
    <property type="protein sequence ID" value="GBP67802.1"/>
    <property type="molecule type" value="Genomic_DNA"/>
</dbReference>
<accession>A0A4C1XZ15</accession>
<organism evidence="1 2">
    <name type="scientific">Eumeta variegata</name>
    <name type="common">Bagworm moth</name>
    <name type="synonym">Eumeta japonica</name>
    <dbReference type="NCBI Taxonomy" id="151549"/>
    <lineage>
        <taxon>Eukaryota</taxon>
        <taxon>Metazoa</taxon>
        <taxon>Ecdysozoa</taxon>
        <taxon>Arthropoda</taxon>
        <taxon>Hexapoda</taxon>
        <taxon>Insecta</taxon>
        <taxon>Pterygota</taxon>
        <taxon>Neoptera</taxon>
        <taxon>Endopterygota</taxon>
        <taxon>Lepidoptera</taxon>
        <taxon>Glossata</taxon>
        <taxon>Ditrysia</taxon>
        <taxon>Tineoidea</taxon>
        <taxon>Psychidae</taxon>
        <taxon>Oiketicinae</taxon>
        <taxon>Eumeta</taxon>
    </lineage>
</organism>
<proteinExistence type="predicted"/>
<gene>
    <name evidence="1" type="ORF">EVAR_53798_1</name>
</gene>